<dbReference type="PANTHER" id="PTHR47396">
    <property type="entry name" value="TYPE I RESTRICTION ENZYME ECOKI R PROTEIN"/>
    <property type="match status" value="1"/>
</dbReference>
<dbReference type="Pfam" id="PF04851">
    <property type="entry name" value="ResIII"/>
    <property type="match status" value="1"/>
</dbReference>
<dbReference type="SMART" id="SM00487">
    <property type="entry name" value="DEXDc"/>
    <property type="match status" value="1"/>
</dbReference>
<dbReference type="CDD" id="cd18799">
    <property type="entry name" value="SF2_C_EcoAI-like"/>
    <property type="match status" value="1"/>
</dbReference>
<comment type="caution">
    <text evidence="3">The sequence shown here is derived from an EMBL/GenBank/DDBJ whole genome shotgun (WGS) entry which is preliminary data.</text>
</comment>
<dbReference type="Pfam" id="PF08463">
    <property type="entry name" value="EcoEI_R_C"/>
    <property type="match status" value="1"/>
</dbReference>
<evidence type="ECO:0000313" key="4">
    <source>
        <dbReference type="Proteomes" id="UP001529343"/>
    </source>
</evidence>
<dbReference type="InterPro" id="IPR014001">
    <property type="entry name" value="Helicase_ATP-bd"/>
</dbReference>
<evidence type="ECO:0000256" key="1">
    <source>
        <dbReference type="SAM" id="MobiDB-lite"/>
    </source>
</evidence>
<accession>A0ABT7UZZ9</accession>
<dbReference type="PANTHER" id="PTHR47396:SF1">
    <property type="entry name" value="ATP-DEPENDENT HELICASE IRC3-RELATED"/>
    <property type="match status" value="1"/>
</dbReference>
<keyword evidence="4" id="KW-1185">Reference proteome</keyword>
<dbReference type="InterPro" id="IPR001650">
    <property type="entry name" value="Helicase_C-like"/>
</dbReference>
<feature type="region of interest" description="Disordered" evidence="1">
    <location>
        <begin position="559"/>
        <end position="592"/>
    </location>
</feature>
<dbReference type="PROSITE" id="PS51192">
    <property type="entry name" value="HELICASE_ATP_BIND_1"/>
    <property type="match status" value="1"/>
</dbReference>
<evidence type="ECO:0000313" key="3">
    <source>
        <dbReference type="EMBL" id="MDM8267285.1"/>
    </source>
</evidence>
<gene>
    <name evidence="3" type="ORF">QUW44_09145</name>
</gene>
<reference evidence="3 4" key="2">
    <citation type="submission" date="2023-06" db="EMBL/GenBank/DDBJ databases">
        <authorList>
            <person name="Zeman M."/>
            <person name="Kubasova T."/>
            <person name="Jahodarova E."/>
            <person name="Nykrynova M."/>
            <person name="Rychlik I."/>
        </authorList>
    </citation>
    <scope>NUCLEOTIDE SEQUENCE [LARGE SCALE GENOMIC DNA]</scope>
    <source>
        <strain evidence="3 4">161_Gplus</strain>
    </source>
</reference>
<dbReference type="Gene3D" id="3.90.1570.30">
    <property type="match status" value="1"/>
</dbReference>
<dbReference type="Gene3D" id="3.40.50.300">
    <property type="entry name" value="P-loop containing nucleotide triphosphate hydrolases"/>
    <property type="match status" value="2"/>
</dbReference>
<dbReference type="RefSeq" id="WP_289586640.1">
    <property type="nucleotide sequence ID" value="NZ_JAUDDW010000051.1"/>
</dbReference>
<dbReference type="Pfam" id="PF00271">
    <property type="entry name" value="Helicase_C"/>
    <property type="match status" value="1"/>
</dbReference>
<dbReference type="SUPFAM" id="SSF52540">
    <property type="entry name" value="P-loop containing nucleoside triphosphate hydrolases"/>
    <property type="match status" value="1"/>
</dbReference>
<evidence type="ECO:0000259" key="2">
    <source>
        <dbReference type="PROSITE" id="PS51192"/>
    </source>
</evidence>
<protein>
    <submittedName>
        <fullName evidence="3">DEAD/DEAH box helicase family protein</fullName>
    </submittedName>
</protein>
<dbReference type="InterPro" id="IPR006935">
    <property type="entry name" value="Helicase/UvrB_N"/>
</dbReference>
<feature type="domain" description="Helicase ATP-binding" evidence="2">
    <location>
        <begin position="182"/>
        <end position="346"/>
    </location>
</feature>
<dbReference type="CDD" id="cd18032">
    <property type="entry name" value="DEXHc_RE_I_III_res"/>
    <property type="match status" value="1"/>
</dbReference>
<dbReference type="InterPro" id="IPR027417">
    <property type="entry name" value="P-loop_NTPase"/>
</dbReference>
<reference evidence="4" key="1">
    <citation type="submission" date="2023-06" db="EMBL/GenBank/DDBJ databases">
        <title>Identification and characterization of horizontal gene transfer across gut microbiota members of farm animals based on homology search.</title>
        <authorList>
            <person name="Zeman M."/>
            <person name="Kubasova T."/>
            <person name="Jahodarova E."/>
            <person name="Nykrynova M."/>
            <person name="Rychlik I."/>
        </authorList>
    </citation>
    <scope>NUCLEOTIDE SEQUENCE [LARGE SCALE GENOMIC DNA]</scope>
    <source>
        <strain evidence="4">161_Gplus</strain>
    </source>
</reference>
<keyword evidence="3" id="KW-0067">ATP-binding</keyword>
<dbReference type="InterPro" id="IPR050742">
    <property type="entry name" value="Helicase_Restrict-Modif_Enz"/>
</dbReference>
<organism evidence="3 4">
    <name type="scientific">Limosilactobacillus pontis</name>
    <dbReference type="NCBI Taxonomy" id="35787"/>
    <lineage>
        <taxon>Bacteria</taxon>
        <taxon>Bacillati</taxon>
        <taxon>Bacillota</taxon>
        <taxon>Bacilli</taxon>
        <taxon>Lactobacillales</taxon>
        <taxon>Lactobacillaceae</taxon>
        <taxon>Limosilactobacillus</taxon>
    </lineage>
</organism>
<dbReference type="Proteomes" id="UP001529343">
    <property type="component" value="Unassembled WGS sequence"/>
</dbReference>
<dbReference type="EMBL" id="JAUDDW010000051">
    <property type="protein sequence ID" value="MDM8267285.1"/>
    <property type="molecule type" value="Genomic_DNA"/>
</dbReference>
<proteinExistence type="predicted"/>
<dbReference type="NCBIfam" id="NF046051">
    <property type="entry name" value="restrict_EcoAI"/>
    <property type="match status" value="1"/>
</dbReference>
<name>A0ABT7UZZ9_9LACO</name>
<feature type="compositionally biased region" description="Basic and acidic residues" evidence="1">
    <location>
        <begin position="577"/>
        <end position="592"/>
    </location>
</feature>
<keyword evidence="3" id="KW-0378">Hydrolase</keyword>
<keyword evidence="3" id="KW-0347">Helicase</keyword>
<keyword evidence="3" id="KW-0547">Nucleotide-binding</keyword>
<dbReference type="InterPro" id="IPR013670">
    <property type="entry name" value="EcoEI_R_C_dom"/>
</dbReference>
<dbReference type="GO" id="GO:0004386">
    <property type="term" value="F:helicase activity"/>
    <property type="evidence" value="ECO:0007669"/>
    <property type="project" value="UniProtKB-KW"/>
</dbReference>
<sequence length="784" mass="90230">MVNKKELSEEDVKTRYITPAIEDKGWTPQDWRMEYAYTDGRITVVNNTTRRGERKKIDYLLNYHENVPLAIIEAKDLRHTYDHGMQQGIDYAEGLKHAESLQVPFVYASNGEAFLEHDMLTGKERKLAMNEFPTKEELWERFKQEKGLTPNQIKVINEPYYSTRESRKPRYYQRIAINRSVNAIANGQRRVMLVMATGTGKTFTAFQIVYRLLQSGIKKRVLYLADRNILVDQAMTDDFSPLLSKATKVQNGKMDSSYQIHFALYQQLAGREEDVGKEPFRQFKPDFFDLVVIDEAHRGSAKKDSQWRKILDYFDGPNVTHFGMTATPKNEKGASNIDYFGKPIYTYSLKQGIDDGFLAPYRVIRVNFDVDINGFRPTKGEKDANGQVIEDRQYTSKDFDRTMIIADRTKKVAKYVSDYLKKNHERFNKTIIFCEDIDHAERMRTALVNENADLVQQNSKYVMKITGDDKVGKGQLSNFEDVTSKYPVLVTTSKLLTTGVNVKTCKLIVLDQNINSMTEFKQIIGRGTRLDEAHGKTFFTIMDFKGASRLFADPKFDGEPEDTVIDNDGQGGVDFNNDDKKTDKKEKPDIGDKVSEGRTRYLVNNKQVQIVNSQAEYLDADGKLITTSLRDYTKKNVLGQYATLDKFIEKWRKSDNKQELLDDMENHGIFYKEIISDEDLKDLDPFDLLVHLAYNQKPLSKSERVANVKKSGLLDKYQGEARKILEALLDKYKNDGIKELESRKTLSLPEFEQYGGPVKIILKVFGGKKNYQNAVSEMKEKIYS</sequence>